<protein>
    <submittedName>
        <fullName evidence="7">Inorganic phosphate transporter</fullName>
    </submittedName>
</protein>
<accession>A0A7S7NYB7</accession>
<name>A0A7S7NYB7_PALFE</name>
<feature type="transmembrane region" description="Helical" evidence="6">
    <location>
        <begin position="81"/>
        <end position="100"/>
    </location>
</feature>
<evidence type="ECO:0000256" key="2">
    <source>
        <dbReference type="ARBA" id="ARBA00022448"/>
    </source>
</evidence>
<dbReference type="InterPro" id="IPR001204">
    <property type="entry name" value="Phos_transporter"/>
</dbReference>
<keyword evidence="5 6" id="KW-0472">Membrane</keyword>
<dbReference type="Proteomes" id="UP000593892">
    <property type="component" value="Chromosome"/>
</dbReference>
<evidence type="ECO:0000256" key="3">
    <source>
        <dbReference type="ARBA" id="ARBA00022692"/>
    </source>
</evidence>
<feature type="transmembrane region" description="Helical" evidence="6">
    <location>
        <begin position="285"/>
        <end position="302"/>
    </location>
</feature>
<keyword evidence="8" id="KW-1185">Reference proteome</keyword>
<evidence type="ECO:0000256" key="6">
    <source>
        <dbReference type="SAM" id="Phobius"/>
    </source>
</evidence>
<proteinExistence type="predicted"/>
<keyword evidence="2" id="KW-0813">Transport</keyword>
<keyword evidence="3 6" id="KW-0812">Transmembrane</keyword>
<feature type="transmembrane region" description="Helical" evidence="6">
    <location>
        <begin position="314"/>
        <end position="338"/>
    </location>
</feature>
<feature type="transmembrane region" description="Helical" evidence="6">
    <location>
        <begin position="224"/>
        <end position="247"/>
    </location>
</feature>
<evidence type="ECO:0000313" key="7">
    <source>
        <dbReference type="EMBL" id="QOY92038.1"/>
    </source>
</evidence>
<evidence type="ECO:0000256" key="1">
    <source>
        <dbReference type="ARBA" id="ARBA00004141"/>
    </source>
</evidence>
<dbReference type="PANTHER" id="PTHR11101">
    <property type="entry name" value="PHOSPHATE TRANSPORTER"/>
    <property type="match status" value="1"/>
</dbReference>
<dbReference type="GO" id="GO:0016020">
    <property type="term" value="C:membrane"/>
    <property type="evidence" value="ECO:0007669"/>
    <property type="project" value="UniProtKB-SubCell"/>
</dbReference>
<keyword evidence="4 6" id="KW-1133">Transmembrane helix</keyword>
<dbReference type="AlphaFoldDB" id="A0A7S7NYB7"/>
<gene>
    <name evidence="7" type="ORF">IRI77_17430</name>
</gene>
<evidence type="ECO:0000313" key="8">
    <source>
        <dbReference type="Proteomes" id="UP000593892"/>
    </source>
</evidence>
<dbReference type="KEGG" id="pfer:IRI77_17430"/>
<dbReference type="PANTHER" id="PTHR11101:SF80">
    <property type="entry name" value="PHOSPHATE TRANSPORTER"/>
    <property type="match status" value="1"/>
</dbReference>
<dbReference type="EMBL" id="CP063849">
    <property type="protein sequence ID" value="QOY92038.1"/>
    <property type="molecule type" value="Genomic_DNA"/>
</dbReference>
<sequence length="342" mass="36914">MILVTLIVVVALVFDYINGFHDAANSVATVVATRVLTPFQAVLWAAFFNFTAAIPLLFWDEAGVAKTVGQGMVKMEVVSEYVLLAGLIGAIFWNLFTWYYGIPSSSSHALIGGYAGAAMVKVGLTQGFGHCMEAIVVSGWITTMTFIVVAPLLGLVLGYALMVAIYWMFRHSSPKKMDRWFRRLQLVSSGLFSYSHGSNDAQKTIGIITGVLLTAGYIKTFHVQWWVVLAAFSAIALGTMSGGWRIVHTMGGKLTRLKPRGGFCAETAGAIAILFPTYLKIPVSTTHVITGAIAGVGSIQRMKAVRWGLAKNILWAWILTLPLSAAVGGLAFAFIHMVSGKQ</sequence>
<dbReference type="GO" id="GO:0005315">
    <property type="term" value="F:phosphate transmembrane transporter activity"/>
    <property type="evidence" value="ECO:0007669"/>
    <property type="project" value="InterPro"/>
</dbReference>
<feature type="transmembrane region" description="Helical" evidence="6">
    <location>
        <begin position="146"/>
        <end position="169"/>
    </location>
</feature>
<dbReference type="Pfam" id="PF01384">
    <property type="entry name" value="PHO4"/>
    <property type="match status" value="1"/>
</dbReference>
<evidence type="ECO:0000256" key="4">
    <source>
        <dbReference type="ARBA" id="ARBA00022989"/>
    </source>
</evidence>
<feature type="transmembrane region" description="Helical" evidence="6">
    <location>
        <begin position="42"/>
        <end position="60"/>
    </location>
</feature>
<organism evidence="7 8">
    <name type="scientific">Paludibaculum fermentans</name>
    <dbReference type="NCBI Taxonomy" id="1473598"/>
    <lineage>
        <taxon>Bacteria</taxon>
        <taxon>Pseudomonadati</taxon>
        <taxon>Acidobacteriota</taxon>
        <taxon>Terriglobia</taxon>
        <taxon>Bryobacterales</taxon>
        <taxon>Bryobacteraceae</taxon>
        <taxon>Paludibaculum</taxon>
    </lineage>
</organism>
<evidence type="ECO:0000256" key="5">
    <source>
        <dbReference type="ARBA" id="ARBA00023136"/>
    </source>
</evidence>
<reference evidence="7 8" key="1">
    <citation type="submission" date="2020-10" db="EMBL/GenBank/DDBJ databases">
        <title>Complete genome sequence of Paludibaculum fermentans P105T, a facultatively anaerobic acidobacterium capable of dissimilatory Fe(III) reduction.</title>
        <authorList>
            <person name="Dedysh S.N."/>
            <person name="Beletsky A.V."/>
            <person name="Kulichevskaya I.S."/>
            <person name="Mardanov A.V."/>
            <person name="Ravin N.V."/>
        </authorList>
    </citation>
    <scope>NUCLEOTIDE SEQUENCE [LARGE SCALE GENOMIC DNA]</scope>
    <source>
        <strain evidence="7 8">P105</strain>
    </source>
</reference>
<comment type="subcellular location">
    <subcellularLocation>
        <location evidence="1">Membrane</location>
        <topology evidence="1">Multi-pass membrane protein</topology>
    </subcellularLocation>
</comment>
<dbReference type="GO" id="GO:0035435">
    <property type="term" value="P:phosphate ion transmembrane transport"/>
    <property type="evidence" value="ECO:0007669"/>
    <property type="project" value="TreeGrafter"/>
</dbReference>